<dbReference type="STRING" id="218140.BPSY_2070"/>
<dbReference type="InterPro" id="IPR036390">
    <property type="entry name" value="WH_DNA-bd_sf"/>
</dbReference>
<name>A0A087CEF8_9BIFI</name>
<dbReference type="SUPFAM" id="SSF46785">
    <property type="entry name" value="Winged helix' DNA-binding domain"/>
    <property type="match status" value="1"/>
</dbReference>
<keyword evidence="1" id="KW-0805">Transcription regulation</keyword>
<protein>
    <submittedName>
        <fullName evidence="5">Transcriptional regulator, MarR family</fullName>
    </submittedName>
</protein>
<dbReference type="EMBL" id="JGZI01000010">
    <property type="protein sequence ID" value="KFI81658.1"/>
    <property type="molecule type" value="Genomic_DNA"/>
</dbReference>
<keyword evidence="3" id="KW-0804">Transcription</keyword>
<evidence type="ECO:0000259" key="4">
    <source>
        <dbReference type="PROSITE" id="PS50995"/>
    </source>
</evidence>
<dbReference type="AlphaFoldDB" id="A0A087CEF8"/>
<sequence>MYTIPGIRCHRTDKGCKQGAAPYAELVTAVLEEPQHRRDNFQYDIVSNMKLYQDGDLHDALMLLQCEFVAQRKRVNPSDITWLQYDILSSLRSGATMPSSLSVQLGISRSKLSKSLGELKSLGFIEQTPSAHDRRELQTSLSDKGLHLLHDIDDQHHELTESAASVWSPEEQRSFANLATELVSVLREQRKQQR</sequence>
<dbReference type="PANTHER" id="PTHR42756">
    <property type="entry name" value="TRANSCRIPTIONAL REGULATOR, MARR"/>
    <property type="match status" value="1"/>
</dbReference>
<dbReference type="GO" id="GO:0003700">
    <property type="term" value="F:DNA-binding transcription factor activity"/>
    <property type="evidence" value="ECO:0007669"/>
    <property type="project" value="InterPro"/>
</dbReference>
<comment type="caution">
    <text evidence="5">The sequence shown here is derived from an EMBL/GenBank/DDBJ whole genome shotgun (WGS) entry which is preliminary data.</text>
</comment>
<dbReference type="InterPro" id="IPR036388">
    <property type="entry name" value="WH-like_DNA-bd_sf"/>
</dbReference>
<dbReference type="Proteomes" id="UP000029050">
    <property type="component" value="Unassembled WGS sequence"/>
</dbReference>
<evidence type="ECO:0000256" key="2">
    <source>
        <dbReference type="ARBA" id="ARBA00023125"/>
    </source>
</evidence>
<dbReference type="InterPro" id="IPR000835">
    <property type="entry name" value="HTH_MarR-typ"/>
</dbReference>
<proteinExistence type="predicted"/>
<evidence type="ECO:0000313" key="6">
    <source>
        <dbReference type="Proteomes" id="UP000029050"/>
    </source>
</evidence>
<dbReference type="GO" id="GO:0003677">
    <property type="term" value="F:DNA binding"/>
    <property type="evidence" value="ECO:0007669"/>
    <property type="project" value="UniProtKB-KW"/>
</dbReference>
<dbReference type="eggNOG" id="COG1846">
    <property type="taxonomic scope" value="Bacteria"/>
</dbReference>
<feature type="domain" description="HTH marR-type" evidence="4">
    <location>
        <begin position="54"/>
        <end position="184"/>
    </location>
</feature>
<evidence type="ECO:0000313" key="5">
    <source>
        <dbReference type="EMBL" id="KFI81658.1"/>
    </source>
</evidence>
<gene>
    <name evidence="5" type="ORF">BPSY_2070</name>
</gene>
<evidence type="ECO:0000256" key="3">
    <source>
        <dbReference type="ARBA" id="ARBA00023163"/>
    </source>
</evidence>
<organism evidence="5 6">
    <name type="scientific">Bifidobacterium psychraerophilum</name>
    <dbReference type="NCBI Taxonomy" id="218140"/>
    <lineage>
        <taxon>Bacteria</taxon>
        <taxon>Bacillati</taxon>
        <taxon>Actinomycetota</taxon>
        <taxon>Actinomycetes</taxon>
        <taxon>Bifidobacteriales</taxon>
        <taxon>Bifidobacteriaceae</taxon>
        <taxon>Bifidobacterium</taxon>
    </lineage>
</organism>
<dbReference type="PRINTS" id="PR00598">
    <property type="entry name" value="HTHMARR"/>
</dbReference>
<dbReference type="PANTHER" id="PTHR42756:SF1">
    <property type="entry name" value="TRANSCRIPTIONAL REPRESSOR OF EMRAB OPERON"/>
    <property type="match status" value="1"/>
</dbReference>
<keyword evidence="6" id="KW-1185">Reference proteome</keyword>
<dbReference type="Pfam" id="PF12802">
    <property type="entry name" value="MarR_2"/>
    <property type="match status" value="1"/>
</dbReference>
<keyword evidence="2" id="KW-0238">DNA-binding</keyword>
<dbReference type="Gene3D" id="1.10.10.10">
    <property type="entry name" value="Winged helix-like DNA-binding domain superfamily/Winged helix DNA-binding domain"/>
    <property type="match status" value="1"/>
</dbReference>
<evidence type="ECO:0000256" key="1">
    <source>
        <dbReference type="ARBA" id="ARBA00023015"/>
    </source>
</evidence>
<accession>A0A087CEF8</accession>
<dbReference type="SMART" id="SM00347">
    <property type="entry name" value="HTH_MARR"/>
    <property type="match status" value="1"/>
</dbReference>
<dbReference type="PROSITE" id="PS50995">
    <property type="entry name" value="HTH_MARR_2"/>
    <property type="match status" value="1"/>
</dbReference>
<reference evidence="5 6" key="1">
    <citation type="submission" date="2014-03" db="EMBL/GenBank/DDBJ databases">
        <title>Genomics of Bifidobacteria.</title>
        <authorList>
            <person name="Ventura M."/>
            <person name="Milani C."/>
            <person name="Lugli G.A."/>
        </authorList>
    </citation>
    <scope>NUCLEOTIDE SEQUENCE [LARGE SCALE GENOMIC DNA]</scope>
    <source>
        <strain evidence="5 6">LMG 21775</strain>
    </source>
</reference>